<dbReference type="RefSeq" id="WP_307431694.1">
    <property type="nucleotide sequence ID" value="NZ_JAUSVK010000001.1"/>
</dbReference>
<evidence type="ECO:0000256" key="4">
    <source>
        <dbReference type="PROSITE-ProRule" id="PRU00335"/>
    </source>
</evidence>
<dbReference type="Gene3D" id="1.10.357.10">
    <property type="entry name" value="Tetracycline Repressor, domain 2"/>
    <property type="match status" value="1"/>
</dbReference>
<proteinExistence type="predicted"/>
<dbReference type="PROSITE" id="PS01081">
    <property type="entry name" value="HTH_TETR_1"/>
    <property type="match status" value="1"/>
</dbReference>
<evidence type="ECO:0000256" key="1">
    <source>
        <dbReference type="ARBA" id="ARBA00023015"/>
    </source>
</evidence>
<keyword evidence="2 4" id="KW-0238">DNA-binding</keyword>
<evidence type="ECO:0000259" key="5">
    <source>
        <dbReference type="PROSITE" id="PS50977"/>
    </source>
</evidence>
<dbReference type="SUPFAM" id="SSF46689">
    <property type="entry name" value="Homeodomain-like"/>
    <property type="match status" value="1"/>
</dbReference>
<dbReference type="InterPro" id="IPR036271">
    <property type="entry name" value="Tet_transcr_reg_TetR-rel_C_sf"/>
</dbReference>
<evidence type="ECO:0000313" key="7">
    <source>
        <dbReference type="Proteomes" id="UP001237448"/>
    </source>
</evidence>
<protein>
    <submittedName>
        <fullName evidence="6">AcrR family transcriptional regulator</fullName>
    </submittedName>
</protein>
<keyword evidence="1" id="KW-0805">Transcription regulation</keyword>
<organism evidence="6 7">
    <name type="scientific">Labrys monachus</name>
    <dbReference type="NCBI Taxonomy" id="217067"/>
    <lineage>
        <taxon>Bacteria</taxon>
        <taxon>Pseudomonadati</taxon>
        <taxon>Pseudomonadota</taxon>
        <taxon>Alphaproteobacteria</taxon>
        <taxon>Hyphomicrobiales</taxon>
        <taxon>Xanthobacteraceae</taxon>
        <taxon>Labrys</taxon>
    </lineage>
</organism>
<evidence type="ECO:0000256" key="2">
    <source>
        <dbReference type="ARBA" id="ARBA00023125"/>
    </source>
</evidence>
<dbReference type="InterPro" id="IPR001647">
    <property type="entry name" value="HTH_TetR"/>
</dbReference>
<dbReference type="InterPro" id="IPR009057">
    <property type="entry name" value="Homeodomain-like_sf"/>
</dbReference>
<dbReference type="Pfam" id="PF00440">
    <property type="entry name" value="TetR_N"/>
    <property type="match status" value="1"/>
</dbReference>
<dbReference type="SUPFAM" id="SSF48498">
    <property type="entry name" value="Tetracyclin repressor-like, C-terminal domain"/>
    <property type="match status" value="1"/>
</dbReference>
<evidence type="ECO:0000256" key="3">
    <source>
        <dbReference type="ARBA" id="ARBA00023163"/>
    </source>
</evidence>
<feature type="DNA-binding region" description="H-T-H motif" evidence="4">
    <location>
        <begin position="28"/>
        <end position="47"/>
    </location>
</feature>
<dbReference type="PANTHER" id="PTHR30055">
    <property type="entry name" value="HTH-TYPE TRANSCRIPTIONAL REGULATOR RUTR"/>
    <property type="match status" value="1"/>
</dbReference>
<evidence type="ECO:0000313" key="6">
    <source>
        <dbReference type="EMBL" id="MDQ0394518.1"/>
    </source>
</evidence>
<sequence length="192" mass="20182">MRDGARTRARIETEALRLFADKGVAGTSVRDIAAAVGVAEAALYRHFPSKDALSRHLFLEGYAALAGDIGAVAARQLPLGLVIEEVVAIFCRLFDDNRPLFSFLLLSQHAHLADVPEEADKNIVEAVRAIFAAAMGRGEIPDGEPDLLAALALGIVAQPAIFTIYGRLSGPLGDRAGDLARAVKAVAGIATA</sequence>
<keyword evidence="3" id="KW-0804">Transcription</keyword>
<dbReference type="EMBL" id="JAUSVK010000001">
    <property type="protein sequence ID" value="MDQ0394518.1"/>
    <property type="molecule type" value="Genomic_DNA"/>
</dbReference>
<dbReference type="PANTHER" id="PTHR30055:SF234">
    <property type="entry name" value="HTH-TYPE TRANSCRIPTIONAL REGULATOR BETI"/>
    <property type="match status" value="1"/>
</dbReference>
<feature type="domain" description="HTH tetR-type" evidence="5">
    <location>
        <begin position="5"/>
        <end position="65"/>
    </location>
</feature>
<dbReference type="PROSITE" id="PS50977">
    <property type="entry name" value="HTH_TETR_2"/>
    <property type="match status" value="1"/>
</dbReference>
<name>A0ABU0FKB0_9HYPH</name>
<dbReference type="InterPro" id="IPR050109">
    <property type="entry name" value="HTH-type_TetR-like_transc_reg"/>
</dbReference>
<comment type="caution">
    <text evidence="6">The sequence shown here is derived from an EMBL/GenBank/DDBJ whole genome shotgun (WGS) entry which is preliminary data.</text>
</comment>
<keyword evidence="7" id="KW-1185">Reference proteome</keyword>
<accession>A0ABU0FKB0</accession>
<reference evidence="6 7" key="1">
    <citation type="submission" date="2023-07" db="EMBL/GenBank/DDBJ databases">
        <title>Genomic Encyclopedia of Type Strains, Phase IV (KMG-IV): sequencing the most valuable type-strain genomes for metagenomic binning, comparative biology and taxonomic classification.</title>
        <authorList>
            <person name="Goeker M."/>
        </authorList>
    </citation>
    <scope>NUCLEOTIDE SEQUENCE [LARGE SCALE GENOMIC DNA]</scope>
    <source>
        <strain evidence="6 7">DSM 5896</strain>
    </source>
</reference>
<dbReference type="InterPro" id="IPR023772">
    <property type="entry name" value="DNA-bd_HTH_TetR-type_CS"/>
</dbReference>
<dbReference type="Proteomes" id="UP001237448">
    <property type="component" value="Unassembled WGS sequence"/>
</dbReference>
<dbReference type="PRINTS" id="PR00455">
    <property type="entry name" value="HTHTETR"/>
</dbReference>
<gene>
    <name evidence="6" type="ORF">J3R73_004310</name>
</gene>